<evidence type="ECO:0000259" key="2">
    <source>
        <dbReference type="SMART" id="SM00867"/>
    </source>
</evidence>
<evidence type="ECO:0000313" key="3">
    <source>
        <dbReference type="EMBL" id="TXD34157.1"/>
    </source>
</evidence>
<feature type="compositionally biased region" description="Polar residues" evidence="1">
    <location>
        <begin position="44"/>
        <end position="61"/>
    </location>
</feature>
<protein>
    <submittedName>
        <fullName evidence="3">Polyisoprenoid-binding protein</fullName>
    </submittedName>
</protein>
<feature type="region of interest" description="Disordered" evidence="1">
    <location>
        <begin position="42"/>
        <end position="69"/>
    </location>
</feature>
<dbReference type="Pfam" id="PF04264">
    <property type="entry name" value="YceI"/>
    <property type="match status" value="1"/>
</dbReference>
<dbReference type="InterPro" id="IPR036761">
    <property type="entry name" value="TTHA0802/YceI-like_sf"/>
</dbReference>
<dbReference type="Gene3D" id="2.40.128.110">
    <property type="entry name" value="Lipid/polyisoprenoid-binding, YceI-like"/>
    <property type="match status" value="1"/>
</dbReference>
<keyword evidence="4" id="KW-1185">Reference proteome</keyword>
<accession>A0A5C6X628</accession>
<gene>
    <name evidence="3" type="ORF">FRC98_19160</name>
</gene>
<dbReference type="PANTHER" id="PTHR34406:SF1">
    <property type="entry name" value="PROTEIN YCEI"/>
    <property type="match status" value="1"/>
</dbReference>
<organism evidence="3 4">
    <name type="scientific">Lujinxingia vulgaris</name>
    <dbReference type="NCBI Taxonomy" id="2600176"/>
    <lineage>
        <taxon>Bacteria</taxon>
        <taxon>Deltaproteobacteria</taxon>
        <taxon>Bradymonadales</taxon>
        <taxon>Lujinxingiaceae</taxon>
        <taxon>Lujinxingia</taxon>
    </lineage>
</organism>
<sequence>MANATWNFDISHSDVTFKVRHMMFAKVTGRFTDWTGTLEFDPENPSTAKTTASIQAASIDTSNEDRDNHLRSGDFFDAEQFPTLEFESTNFKTEGKKILIEGNLTIRDVTKPVTLEAEFLGKAVDPWGNDRIGFNASTSINRKEFGLTWNQALEAGGVLVGENVEIEINVQAVKAG</sequence>
<dbReference type="OrthoDB" id="9811006at2"/>
<evidence type="ECO:0000256" key="1">
    <source>
        <dbReference type="SAM" id="MobiDB-lite"/>
    </source>
</evidence>
<proteinExistence type="predicted"/>
<dbReference type="Proteomes" id="UP000321412">
    <property type="component" value="Unassembled WGS sequence"/>
</dbReference>
<feature type="domain" description="Lipid/polyisoprenoid-binding YceI-like" evidence="2">
    <location>
        <begin position="5"/>
        <end position="173"/>
    </location>
</feature>
<dbReference type="PANTHER" id="PTHR34406">
    <property type="entry name" value="PROTEIN YCEI"/>
    <property type="match status" value="1"/>
</dbReference>
<dbReference type="AlphaFoldDB" id="A0A5C6X628"/>
<comment type="caution">
    <text evidence="3">The sequence shown here is derived from an EMBL/GenBank/DDBJ whole genome shotgun (WGS) entry which is preliminary data.</text>
</comment>
<dbReference type="SUPFAM" id="SSF101874">
    <property type="entry name" value="YceI-like"/>
    <property type="match status" value="1"/>
</dbReference>
<dbReference type="InterPro" id="IPR007372">
    <property type="entry name" value="Lipid/polyisoprenoid-bd_YceI"/>
</dbReference>
<dbReference type="EMBL" id="VOSM01000015">
    <property type="protein sequence ID" value="TXD34157.1"/>
    <property type="molecule type" value="Genomic_DNA"/>
</dbReference>
<dbReference type="RefSeq" id="WP_146983069.1">
    <property type="nucleotide sequence ID" value="NZ_VOSM01000015.1"/>
</dbReference>
<evidence type="ECO:0000313" key="4">
    <source>
        <dbReference type="Proteomes" id="UP000321412"/>
    </source>
</evidence>
<dbReference type="SMART" id="SM00867">
    <property type="entry name" value="YceI"/>
    <property type="match status" value="1"/>
</dbReference>
<name>A0A5C6X628_9DELT</name>
<reference evidence="3 4" key="1">
    <citation type="submission" date="2019-08" db="EMBL/GenBank/DDBJ databases">
        <title>Bradymonadales sp. TMQ4.</title>
        <authorList>
            <person name="Liang Q."/>
        </authorList>
    </citation>
    <scope>NUCLEOTIDE SEQUENCE [LARGE SCALE GENOMIC DNA]</scope>
    <source>
        <strain evidence="3 4">TMQ4</strain>
    </source>
</reference>